<evidence type="ECO:0000313" key="1">
    <source>
        <dbReference type="EMBL" id="BAD49199.1"/>
    </source>
</evidence>
<dbReference type="HOGENOM" id="CLU_181295_0_0_10"/>
<dbReference type="EMBL" id="AP006841">
    <property type="protein sequence ID" value="BAD49199.1"/>
    <property type="molecule type" value="Genomic_DNA"/>
</dbReference>
<accession>Q64TI0</accession>
<dbReference type="KEGG" id="bfr:BF2450"/>
<reference evidence="1 2" key="1">
    <citation type="journal article" date="2004" name="Proc. Natl. Acad. Sci. U.S.A.">
        <title>Genomic analysis of Bacteroides fragilis reveals extensive DNA inversions regulating cell surface adaptation.</title>
        <authorList>
            <person name="Kuwahara T."/>
            <person name="Yamashita A."/>
            <person name="Hirakawa H."/>
            <person name="Nakayama H."/>
            <person name="Toh H."/>
            <person name="Okada N."/>
            <person name="Kuhara S."/>
            <person name="Hattori M."/>
            <person name="Hayashi T."/>
            <person name="Ohnishi Y."/>
        </authorList>
    </citation>
    <scope>NUCLEOTIDE SEQUENCE [LARGE SCALE GENOMIC DNA]</scope>
    <source>
        <strain evidence="1 2">YCH46</strain>
    </source>
</reference>
<organism evidence="1 2">
    <name type="scientific">Bacteroides fragilis (strain YCH46)</name>
    <dbReference type="NCBI Taxonomy" id="295405"/>
    <lineage>
        <taxon>Bacteria</taxon>
        <taxon>Pseudomonadati</taxon>
        <taxon>Bacteroidota</taxon>
        <taxon>Bacteroidia</taxon>
        <taxon>Bacteroidales</taxon>
        <taxon>Bacteroidaceae</taxon>
        <taxon>Bacteroides</taxon>
    </lineage>
</organism>
<proteinExistence type="predicted"/>
<dbReference type="OrthoDB" id="1041926at2"/>
<dbReference type="Proteomes" id="UP000002197">
    <property type="component" value="Chromosome"/>
</dbReference>
<dbReference type="RefSeq" id="WP_011202871.1">
    <property type="nucleotide sequence ID" value="NC_006347.1"/>
</dbReference>
<sequence>MTLAEVRYFLEGLGRRNRESWEQTRIIAYVIAQANSTKDLEPSDILCFPWEDEKEKKGQTTVTDAEMERLREKAKLIEKGINHG</sequence>
<evidence type="ECO:0000313" key="2">
    <source>
        <dbReference type="Proteomes" id="UP000002197"/>
    </source>
</evidence>
<protein>
    <submittedName>
        <fullName evidence="1">Uncharacterized protein</fullName>
    </submittedName>
</protein>
<dbReference type="AlphaFoldDB" id="Q64TI0"/>
<name>Q64TI0_BACFR</name>
<gene>
    <name evidence="1" type="ordered locus">BF2450</name>
</gene>
<dbReference type="STRING" id="295405.BF2450"/>